<keyword evidence="3" id="KW-1185">Reference proteome</keyword>
<dbReference type="PROSITE" id="PS51257">
    <property type="entry name" value="PROKAR_LIPOPROTEIN"/>
    <property type="match status" value="1"/>
</dbReference>
<feature type="transmembrane region" description="Helical" evidence="1">
    <location>
        <begin position="101"/>
        <end position="127"/>
    </location>
</feature>
<keyword evidence="1" id="KW-0472">Membrane</keyword>
<proteinExistence type="predicted"/>
<feature type="transmembrane region" description="Helical" evidence="1">
    <location>
        <begin position="40"/>
        <end position="64"/>
    </location>
</feature>
<dbReference type="Gene3D" id="1.10.1760.20">
    <property type="match status" value="1"/>
</dbReference>
<comment type="caution">
    <text evidence="2">The sequence shown here is derived from an EMBL/GenBank/DDBJ whole genome shotgun (WGS) entry which is preliminary data.</text>
</comment>
<evidence type="ECO:0000313" key="3">
    <source>
        <dbReference type="Proteomes" id="UP000288669"/>
    </source>
</evidence>
<sequence length="171" mass="19450">MKSKNFSARRIAFLALLTAACVVGRLLFQVLPNVQPMTDSLLLITICTGFVNGLIVSLLAVIVSSIYLGFGYWVVVQCLSYFVILCLVGFLCKYTRLIEYFWLQVVLSFVVGMMYGFILSVVQFLFFGLTAFWPYYLAGISFDLFHAIGNVCFYFLLYQPFLLIAKRFALK</sequence>
<dbReference type="Pfam" id="PF12822">
    <property type="entry name" value="ECF_trnsprt"/>
    <property type="match status" value="1"/>
</dbReference>
<feature type="transmembrane region" description="Helical" evidence="1">
    <location>
        <begin position="6"/>
        <end position="28"/>
    </location>
</feature>
<dbReference type="RefSeq" id="WP_126822702.1">
    <property type="nucleotide sequence ID" value="NZ_JBHLWU010000001.1"/>
</dbReference>
<accession>A0A430AJH7</accession>
<dbReference type="GO" id="GO:0022857">
    <property type="term" value="F:transmembrane transporter activity"/>
    <property type="evidence" value="ECO:0007669"/>
    <property type="project" value="InterPro"/>
</dbReference>
<feature type="transmembrane region" description="Helical" evidence="1">
    <location>
        <begin position="133"/>
        <end position="157"/>
    </location>
</feature>
<reference evidence="2 3" key="1">
    <citation type="submission" date="2017-05" db="EMBL/GenBank/DDBJ databases">
        <title>Vagococcus spp. assemblies.</title>
        <authorList>
            <person name="Gulvik C.A."/>
        </authorList>
    </citation>
    <scope>NUCLEOTIDE SEQUENCE [LARGE SCALE GENOMIC DNA]</scope>
    <source>
        <strain evidence="2 3">DSM 24756</strain>
    </source>
</reference>
<dbReference type="AlphaFoldDB" id="A0A430AJH7"/>
<organism evidence="2 3">
    <name type="scientific">Vagococcus entomophilus</name>
    <dbReference type="NCBI Taxonomy" id="1160095"/>
    <lineage>
        <taxon>Bacteria</taxon>
        <taxon>Bacillati</taxon>
        <taxon>Bacillota</taxon>
        <taxon>Bacilli</taxon>
        <taxon>Lactobacillales</taxon>
        <taxon>Enterococcaceae</taxon>
        <taxon>Vagococcus</taxon>
    </lineage>
</organism>
<name>A0A430AJH7_9ENTE</name>
<evidence type="ECO:0000313" key="2">
    <source>
        <dbReference type="EMBL" id="RSU08266.1"/>
    </source>
</evidence>
<dbReference type="InterPro" id="IPR024529">
    <property type="entry name" value="ECF_trnsprt_substrate-spec"/>
</dbReference>
<evidence type="ECO:0000256" key="1">
    <source>
        <dbReference type="SAM" id="Phobius"/>
    </source>
</evidence>
<keyword evidence="1" id="KW-0812">Transmembrane</keyword>
<dbReference type="Proteomes" id="UP000288669">
    <property type="component" value="Unassembled WGS sequence"/>
</dbReference>
<feature type="transmembrane region" description="Helical" evidence="1">
    <location>
        <begin position="70"/>
        <end position="92"/>
    </location>
</feature>
<dbReference type="OrthoDB" id="5198189at2"/>
<keyword evidence="1" id="KW-1133">Transmembrane helix</keyword>
<evidence type="ECO:0008006" key="4">
    <source>
        <dbReference type="Google" id="ProtNLM"/>
    </source>
</evidence>
<gene>
    <name evidence="2" type="ORF">CBF30_03225</name>
</gene>
<protein>
    <recommendedName>
        <fullName evidence="4">ECF transporter S component</fullName>
    </recommendedName>
</protein>
<dbReference type="EMBL" id="NGJZ01000001">
    <property type="protein sequence ID" value="RSU08266.1"/>
    <property type="molecule type" value="Genomic_DNA"/>
</dbReference>